<gene>
    <name evidence="1" type="ORF">GM668_14605</name>
</gene>
<dbReference type="SUPFAM" id="SSF81901">
    <property type="entry name" value="HCP-like"/>
    <property type="match status" value="1"/>
</dbReference>
<name>A0A6L6Q1L6_9BURK</name>
<dbReference type="AlphaFoldDB" id="A0A6L6Q1L6"/>
<dbReference type="Gene3D" id="1.25.40.10">
    <property type="entry name" value="Tetratricopeptide repeat domain"/>
    <property type="match status" value="1"/>
</dbReference>
<accession>A0A6L6Q1L6</accession>
<dbReference type="RefSeq" id="WP_155439695.1">
    <property type="nucleotide sequence ID" value="NZ_WNLA01000009.1"/>
</dbReference>
<organism evidence="1 2">
    <name type="scientific">Pseudoduganella ginsengisoli</name>
    <dbReference type="NCBI Taxonomy" id="1462440"/>
    <lineage>
        <taxon>Bacteria</taxon>
        <taxon>Pseudomonadati</taxon>
        <taxon>Pseudomonadota</taxon>
        <taxon>Betaproteobacteria</taxon>
        <taxon>Burkholderiales</taxon>
        <taxon>Oxalobacteraceae</taxon>
        <taxon>Telluria group</taxon>
        <taxon>Pseudoduganella</taxon>
    </lineage>
</organism>
<proteinExistence type="predicted"/>
<sequence length="761" mass="83500">MSNPPIRHIHLLGFIEEVRHIHTNMPDRRFCFLLGAGASKMSSIPTAGELGLEWLKKIHKERGGIAENFGQWLSEGAHGIDGLPPGTSVADITSFAAAYPAIYQAKWSHDRAQGHAELERHIEAATPSYGYYALAEILNSDSPDSPSRHNVVITPNFDNLPAETLGALGKKIPIVIGHSAIANFARPTLRRPLIIKFHHDFLLGPKSSPTEVDDMDKGYSKALVEIFRLYTPIVIGYGGNDGSLMKLLEELPSESIPGGIQWCWRKGDPPSDRIKAVVAAQAGALIEIPGFDELMALLEEPFGNVFNPDKLCERADLRAQELRKAKERLTEKAEGDISGSSASLELSGGVPSQNVTATASAESSAVLDALNVRVPLSNLTEPEKSGPSAWWHWQKRINVATDAIEKERLYKEGLDAVGNVPQLLSQYAIFLHTQLNDTARAQDYFLRAIAADPTNANYLGNYARFLRALDKDDALIGEFYRKAIAADANHARNLGSYAIFLTEKLNDDVQAEEYFLKAIAVDPSNVTNLGNYALFLEKRRNDDAKAEEYYLRAIGEDPNHAHTLGNYASFLAKRGNDISRAEDFYRKAIAADNGNAATLGRYALFLKKWRNDEVSAEEYFLKAIAAAPDNPDNLINYAQFLIAVARFNDAAVVAAHASALLANEVTMRACELAFSCWLIALVTGKDGLPAIGRLKAILLCSFERTSWSFDDVLGACAPKLTPDQNRLANKLAAAILDASKLVDLDVELDWNKVQPISLDEP</sequence>
<protein>
    <submittedName>
        <fullName evidence="1">Uncharacterized protein</fullName>
    </submittedName>
</protein>
<dbReference type="PANTHER" id="PTHR26312">
    <property type="entry name" value="TETRATRICOPEPTIDE REPEAT PROTEIN 5"/>
    <property type="match status" value="1"/>
</dbReference>
<evidence type="ECO:0000313" key="2">
    <source>
        <dbReference type="Proteomes" id="UP000484015"/>
    </source>
</evidence>
<dbReference type="PANTHER" id="PTHR26312:SF87">
    <property type="entry name" value="TETRATRICOPEPTIDE REPEAT PROTEIN 5"/>
    <property type="match status" value="1"/>
</dbReference>
<evidence type="ECO:0000313" key="1">
    <source>
        <dbReference type="EMBL" id="MTW03314.1"/>
    </source>
</evidence>
<reference evidence="1 2" key="1">
    <citation type="submission" date="2019-11" db="EMBL/GenBank/DDBJ databases">
        <title>Type strains purchased from KCTC, JCM and DSMZ.</title>
        <authorList>
            <person name="Lu H."/>
        </authorList>
    </citation>
    <scope>NUCLEOTIDE SEQUENCE [LARGE SCALE GENOMIC DNA]</scope>
    <source>
        <strain evidence="1 2">KCTC 42409</strain>
    </source>
</reference>
<dbReference type="GO" id="GO:0006396">
    <property type="term" value="P:RNA processing"/>
    <property type="evidence" value="ECO:0007669"/>
    <property type="project" value="InterPro"/>
</dbReference>
<dbReference type="EMBL" id="WNLA01000009">
    <property type="protein sequence ID" value="MTW03314.1"/>
    <property type="molecule type" value="Genomic_DNA"/>
</dbReference>
<dbReference type="InterPro" id="IPR003107">
    <property type="entry name" value="HAT"/>
</dbReference>
<dbReference type="SMART" id="SM00386">
    <property type="entry name" value="HAT"/>
    <property type="match status" value="5"/>
</dbReference>
<comment type="caution">
    <text evidence="1">The sequence shown here is derived from an EMBL/GenBank/DDBJ whole genome shotgun (WGS) entry which is preliminary data.</text>
</comment>
<dbReference type="OrthoDB" id="288285at2"/>
<dbReference type="InterPro" id="IPR011990">
    <property type="entry name" value="TPR-like_helical_dom_sf"/>
</dbReference>
<dbReference type="Proteomes" id="UP000484015">
    <property type="component" value="Unassembled WGS sequence"/>
</dbReference>
<keyword evidence="2" id="KW-1185">Reference proteome</keyword>